<keyword evidence="1" id="KW-1133">Transmembrane helix</keyword>
<name>A0ABS5B6R9_9STRE</name>
<comment type="caution">
    <text evidence="2">The sequence shown here is derived from an EMBL/GenBank/DDBJ whole genome shotgun (WGS) entry which is preliminary data.</text>
</comment>
<reference evidence="2 3" key="1">
    <citation type="submission" date="2018-02" db="EMBL/GenBank/DDBJ databases">
        <title>Draft genome sequence of Streptococcus oricebi CCUG 70868T type strain.</title>
        <authorList>
            <person name="Mendez V."/>
            <person name="Salva-Serra F."/>
            <person name="Jaen-Luchoro D."/>
            <person name="Gonzales-Siles L."/>
            <person name="Karlsson R."/>
            <person name="Engstrom-Jakobsson H."/>
            <person name="Busquets A."/>
            <person name="Gomila M."/>
            <person name="Pineiro-Iglesias B."/>
            <person name="Bennasar-Figueras A."/>
            <person name="Seeger M."/>
            <person name="Moore E."/>
        </authorList>
    </citation>
    <scope>NUCLEOTIDE SEQUENCE [LARGE SCALE GENOMIC DNA]</scope>
    <source>
        <strain evidence="2 3">CCUG 70868</strain>
    </source>
</reference>
<keyword evidence="1" id="KW-0472">Membrane</keyword>
<protein>
    <submittedName>
        <fullName evidence="2">Uncharacterized protein</fullName>
    </submittedName>
</protein>
<evidence type="ECO:0000256" key="1">
    <source>
        <dbReference type="SAM" id="Phobius"/>
    </source>
</evidence>
<dbReference type="RefSeq" id="WP_209628953.1">
    <property type="nucleotide sequence ID" value="NZ_PRDG01000006.1"/>
</dbReference>
<keyword evidence="3" id="KW-1185">Reference proteome</keyword>
<accession>A0ABS5B6R9</accession>
<dbReference type="Proteomes" id="UP001519296">
    <property type="component" value="Unassembled WGS sequence"/>
</dbReference>
<evidence type="ECO:0000313" key="2">
    <source>
        <dbReference type="EMBL" id="MBP2624191.1"/>
    </source>
</evidence>
<organism evidence="2 3">
    <name type="scientific">Streptococcus oricebi</name>
    <dbReference type="NCBI Taxonomy" id="1547447"/>
    <lineage>
        <taxon>Bacteria</taxon>
        <taxon>Bacillati</taxon>
        <taxon>Bacillota</taxon>
        <taxon>Bacilli</taxon>
        <taxon>Lactobacillales</taxon>
        <taxon>Streptococcaceae</taxon>
        <taxon>Streptococcus</taxon>
    </lineage>
</organism>
<sequence>MKFNLKKYQKILPVGLLSVFLLGSLLYVVLFYRPTLDMSIKDQPVIKVESRSQAEIEVYKELPYKATFNLTTGESFAMDMRFLGLSYFSENELKRLDAISSKSFWGKFTPFFDTKQKQLISIYPNRMFWLAPLNKTLDSHPELLKQEPTTNYLTVDAEGNLIIADAIPGYQIDKEAFIKAANEITKTGKFNEISLESSALAAESQAETLAQYPNLLQKSEFPLSSEYIPQHNLKTGLQKMQNIYIAAGETLTVSDLLGKLDASSGYLATKDKKGKDVYGLGVEQMIDAIEQLAQAKMSVKSYRGQHFNIGDPAQGLTQLTIENNTANDMVFSLSIEDDKLSVVLASK</sequence>
<feature type="transmembrane region" description="Helical" evidence="1">
    <location>
        <begin position="12"/>
        <end position="32"/>
    </location>
</feature>
<gene>
    <name evidence="2" type="ORF">C4K46_09610</name>
</gene>
<evidence type="ECO:0000313" key="3">
    <source>
        <dbReference type="Proteomes" id="UP001519296"/>
    </source>
</evidence>
<proteinExistence type="predicted"/>
<keyword evidence="1" id="KW-0812">Transmembrane</keyword>
<dbReference type="EMBL" id="PRDG01000006">
    <property type="protein sequence ID" value="MBP2624191.1"/>
    <property type="molecule type" value="Genomic_DNA"/>
</dbReference>